<dbReference type="PANTHER" id="PTHR30007:SF1">
    <property type="entry name" value="BLR1914 PROTEIN"/>
    <property type="match status" value="1"/>
</dbReference>
<dbReference type="EMBL" id="WUUL01000013">
    <property type="protein sequence ID" value="MXQ55302.1"/>
    <property type="molecule type" value="Genomic_DNA"/>
</dbReference>
<organism evidence="2 3">
    <name type="scientific">Shimazuella alba</name>
    <dbReference type="NCBI Taxonomy" id="2690964"/>
    <lineage>
        <taxon>Bacteria</taxon>
        <taxon>Bacillati</taxon>
        <taxon>Bacillota</taxon>
        <taxon>Bacilli</taxon>
        <taxon>Bacillales</taxon>
        <taxon>Thermoactinomycetaceae</taxon>
        <taxon>Shimazuella</taxon>
    </lineage>
</organism>
<dbReference type="Proteomes" id="UP000430692">
    <property type="component" value="Unassembled WGS sequence"/>
</dbReference>
<dbReference type="Pfam" id="PF13340">
    <property type="entry name" value="DUF4096"/>
    <property type="match status" value="1"/>
</dbReference>
<evidence type="ECO:0000259" key="1">
    <source>
        <dbReference type="Pfam" id="PF13340"/>
    </source>
</evidence>
<dbReference type="InterPro" id="IPR025161">
    <property type="entry name" value="IS402-like_dom"/>
</dbReference>
<gene>
    <name evidence="2" type="ORF">GSM42_16585</name>
</gene>
<protein>
    <submittedName>
        <fullName evidence="2">IS5 family transposase</fullName>
    </submittedName>
</protein>
<dbReference type="RefSeq" id="WP_160802653.1">
    <property type="nucleotide sequence ID" value="NZ_WUUL01000013.1"/>
</dbReference>
<feature type="domain" description="Insertion element IS402-like" evidence="1">
    <location>
        <begin position="7"/>
        <end position="79"/>
    </location>
</feature>
<dbReference type="PANTHER" id="PTHR30007">
    <property type="entry name" value="PHP DOMAIN PROTEIN"/>
    <property type="match status" value="1"/>
</dbReference>
<comment type="caution">
    <text evidence="2">The sequence shown here is derived from an EMBL/GenBank/DDBJ whole genome shotgun (WGS) entry which is preliminary data.</text>
</comment>
<sequence length="264" mass="30826">MSRHELIDEQWKIIEPLLPKRKTKIGRPPIPLRKVLNGIIYVLKTGVAWMDMPKKYGSYVTCWRRLKEWEKVGIWERIWRKLLGMLQEKKRLNWDQVYLDGSFVAAKRGGTGIGNTKMGKGTKVMAVAEKNGIPIGILVESAQPHEIRLAERTLATIGYHPSEVDPLVDFANWSQIVLTIVELFVSRFEKKIKPTIPGRKTDKKRKGRPLAVGDGYKQRWKIERCFAWMDNNRRLVVRYERYIQHYKAFCLLSLILLCVNRLLK</sequence>
<evidence type="ECO:0000313" key="2">
    <source>
        <dbReference type="EMBL" id="MXQ55302.1"/>
    </source>
</evidence>
<keyword evidence="3" id="KW-1185">Reference proteome</keyword>
<dbReference type="NCBIfam" id="NF033580">
    <property type="entry name" value="transpos_IS5_3"/>
    <property type="match status" value="1"/>
</dbReference>
<name>A0A6I4W4S1_9BACL</name>
<dbReference type="AlphaFoldDB" id="A0A6I4W4S1"/>
<proteinExistence type="predicted"/>
<accession>A0A6I4W4S1</accession>
<evidence type="ECO:0000313" key="3">
    <source>
        <dbReference type="Proteomes" id="UP000430692"/>
    </source>
</evidence>
<reference evidence="2 3" key="1">
    <citation type="submission" date="2019-12" db="EMBL/GenBank/DDBJ databases">
        <title>Whole-genome analyses of novel actinobacteria.</title>
        <authorList>
            <person name="Sahin N."/>
            <person name="Saygin H."/>
        </authorList>
    </citation>
    <scope>NUCLEOTIDE SEQUENCE [LARGE SCALE GENOMIC DNA]</scope>
    <source>
        <strain evidence="2 3">KC615</strain>
    </source>
</reference>